<dbReference type="Pfam" id="PF13279">
    <property type="entry name" value="4HBT_2"/>
    <property type="match status" value="1"/>
</dbReference>
<protein>
    <submittedName>
        <fullName evidence="3">Acyl-CoA thioesterase</fullName>
    </submittedName>
</protein>
<keyword evidence="2" id="KW-0378">Hydrolase</keyword>
<dbReference type="Gene3D" id="3.10.129.10">
    <property type="entry name" value="Hotdog Thioesterase"/>
    <property type="match status" value="1"/>
</dbReference>
<gene>
    <name evidence="3" type="ORF">H9928_12575</name>
</gene>
<organism evidence="3 4">
    <name type="scientific">Candidatus Phocaeicola excrementipullorum</name>
    <dbReference type="NCBI Taxonomy" id="2838731"/>
    <lineage>
        <taxon>Bacteria</taxon>
        <taxon>Pseudomonadati</taxon>
        <taxon>Bacteroidota</taxon>
        <taxon>Bacteroidia</taxon>
        <taxon>Bacteroidales</taxon>
        <taxon>Bacteroidaceae</taxon>
        <taxon>Phocaeicola</taxon>
    </lineage>
</organism>
<dbReference type="SUPFAM" id="SSF54637">
    <property type="entry name" value="Thioesterase/thiol ester dehydrase-isomerase"/>
    <property type="match status" value="1"/>
</dbReference>
<evidence type="ECO:0000313" key="3">
    <source>
        <dbReference type="EMBL" id="MBU3857342.1"/>
    </source>
</evidence>
<evidence type="ECO:0000256" key="1">
    <source>
        <dbReference type="ARBA" id="ARBA00005953"/>
    </source>
</evidence>
<sequence length="184" mass="21012">MTDKSKKISINAGIFQQKRYIFGKYKNRKALTKSYTMEQDVQFKHVTPVQIRFSDVDQYGHMNNSVYFSLYDLAKTSYFREVFGEKEWQDFSVVVANINADFLAPVFFSDKLIIETAVIHLGHKSFTLLQRAINQASGVLKCQCRTVLVGYDIATKEPVDIPLSYKKAICAFEGKTLDELSAPL</sequence>
<dbReference type="InterPro" id="IPR029069">
    <property type="entry name" value="HotDog_dom_sf"/>
</dbReference>
<reference evidence="3" key="2">
    <citation type="submission" date="2021-04" db="EMBL/GenBank/DDBJ databases">
        <authorList>
            <person name="Gilroy R."/>
        </authorList>
    </citation>
    <scope>NUCLEOTIDE SEQUENCE</scope>
    <source>
        <strain evidence="3">8470</strain>
    </source>
</reference>
<name>A0A948TPK2_9BACT</name>
<evidence type="ECO:0000313" key="4">
    <source>
        <dbReference type="Proteomes" id="UP000784286"/>
    </source>
</evidence>
<dbReference type="AlphaFoldDB" id="A0A948TPK2"/>
<proteinExistence type="inferred from homology"/>
<dbReference type="InterPro" id="IPR050563">
    <property type="entry name" value="4-hydroxybenzoyl-CoA_TE"/>
</dbReference>
<evidence type="ECO:0000256" key="2">
    <source>
        <dbReference type="ARBA" id="ARBA00022801"/>
    </source>
</evidence>
<dbReference type="Proteomes" id="UP000784286">
    <property type="component" value="Unassembled WGS sequence"/>
</dbReference>
<accession>A0A948TPK2</accession>
<dbReference type="PANTHER" id="PTHR31793:SF27">
    <property type="entry name" value="NOVEL THIOESTERASE SUPERFAMILY DOMAIN AND SAPOSIN A-TYPE DOMAIN CONTAINING PROTEIN (0610012H03RIK)"/>
    <property type="match status" value="1"/>
</dbReference>
<comment type="caution">
    <text evidence="3">The sequence shown here is derived from an EMBL/GenBank/DDBJ whole genome shotgun (WGS) entry which is preliminary data.</text>
</comment>
<dbReference type="PANTHER" id="PTHR31793">
    <property type="entry name" value="4-HYDROXYBENZOYL-COA THIOESTERASE FAMILY MEMBER"/>
    <property type="match status" value="1"/>
</dbReference>
<dbReference type="CDD" id="cd00586">
    <property type="entry name" value="4HBT"/>
    <property type="match status" value="1"/>
</dbReference>
<reference evidence="3" key="1">
    <citation type="journal article" date="2021" name="PeerJ">
        <title>Extensive microbial diversity within the chicken gut microbiome revealed by metagenomics and culture.</title>
        <authorList>
            <person name="Gilroy R."/>
            <person name="Ravi A."/>
            <person name="Getino M."/>
            <person name="Pursley I."/>
            <person name="Horton D.L."/>
            <person name="Alikhan N.F."/>
            <person name="Baker D."/>
            <person name="Gharbi K."/>
            <person name="Hall N."/>
            <person name="Watson M."/>
            <person name="Adriaenssens E.M."/>
            <person name="Foster-Nyarko E."/>
            <person name="Jarju S."/>
            <person name="Secka A."/>
            <person name="Antonio M."/>
            <person name="Oren A."/>
            <person name="Chaudhuri R.R."/>
            <person name="La Ragione R."/>
            <person name="Hildebrand F."/>
            <person name="Pallen M.J."/>
        </authorList>
    </citation>
    <scope>NUCLEOTIDE SEQUENCE</scope>
    <source>
        <strain evidence="3">8470</strain>
    </source>
</reference>
<comment type="similarity">
    <text evidence="1">Belongs to the 4-hydroxybenzoyl-CoA thioesterase family.</text>
</comment>
<dbReference type="EMBL" id="JAHLFJ010000114">
    <property type="protein sequence ID" value="MBU3857342.1"/>
    <property type="molecule type" value="Genomic_DNA"/>
</dbReference>
<dbReference type="GO" id="GO:0047617">
    <property type="term" value="F:fatty acyl-CoA hydrolase activity"/>
    <property type="evidence" value="ECO:0007669"/>
    <property type="project" value="TreeGrafter"/>
</dbReference>